<feature type="region of interest" description="Disordered" evidence="3">
    <location>
        <begin position="120"/>
        <end position="202"/>
    </location>
</feature>
<evidence type="ECO:0000256" key="1">
    <source>
        <dbReference type="ARBA" id="ARBA00006524"/>
    </source>
</evidence>
<comment type="similarity">
    <text evidence="1">Belongs to the TSR2 family.</text>
</comment>
<dbReference type="RefSeq" id="XP_021862097.1">
    <property type="nucleotide sequence ID" value="XM_022006405.2"/>
</dbReference>
<keyword evidence="4" id="KW-1185">Reference proteome</keyword>
<evidence type="ECO:0008006" key="6">
    <source>
        <dbReference type="Google" id="ProtNLM"/>
    </source>
</evidence>
<dbReference type="GO" id="GO:0005634">
    <property type="term" value="C:nucleus"/>
    <property type="evidence" value="ECO:0000318"/>
    <property type="project" value="GO_Central"/>
</dbReference>
<dbReference type="GeneID" id="110801086"/>
<feature type="compositionally biased region" description="Acidic residues" evidence="3">
    <location>
        <begin position="133"/>
        <end position="145"/>
    </location>
</feature>
<evidence type="ECO:0000313" key="5">
    <source>
        <dbReference type="RefSeq" id="XP_021862097.1"/>
    </source>
</evidence>
<dbReference type="AlphaFoldDB" id="A0A9R0J7J4"/>
<gene>
    <name evidence="5" type="primary">LOC110801086</name>
</gene>
<keyword evidence="2" id="KW-0698">rRNA processing</keyword>
<reference evidence="5" key="2">
    <citation type="submission" date="2025-08" db="UniProtKB">
        <authorList>
            <consortium name="RefSeq"/>
        </authorList>
    </citation>
    <scope>IDENTIFICATION</scope>
    <source>
        <tissue evidence="5">Leaf</tissue>
    </source>
</reference>
<organism evidence="4 5">
    <name type="scientific">Spinacia oleracea</name>
    <name type="common">Spinach</name>
    <dbReference type="NCBI Taxonomy" id="3562"/>
    <lineage>
        <taxon>Eukaryota</taxon>
        <taxon>Viridiplantae</taxon>
        <taxon>Streptophyta</taxon>
        <taxon>Embryophyta</taxon>
        <taxon>Tracheophyta</taxon>
        <taxon>Spermatophyta</taxon>
        <taxon>Magnoliopsida</taxon>
        <taxon>eudicotyledons</taxon>
        <taxon>Gunneridae</taxon>
        <taxon>Pentapetalae</taxon>
        <taxon>Caryophyllales</taxon>
        <taxon>Chenopodiaceae</taxon>
        <taxon>Chenopodioideae</taxon>
        <taxon>Anserineae</taxon>
        <taxon>Spinacia</taxon>
    </lineage>
</organism>
<proteinExistence type="inferred from homology"/>
<evidence type="ECO:0000256" key="2">
    <source>
        <dbReference type="ARBA" id="ARBA00022552"/>
    </source>
</evidence>
<evidence type="ECO:0000256" key="3">
    <source>
        <dbReference type="SAM" id="MobiDB-lite"/>
    </source>
</evidence>
<dbReference type="Pfam" id="PF10273">
    <property type="entry name" value="WGG"/>
    <property type="match status" value="1"/>
</dbReference>
<dbReference type="KEGG" id="soe:110801086"/>
<protein>
    <recommendedName>
        <fullName evidence="6">Pre-rRNA-processing protein TSR2 homolog</fullName>
    </recommendedName>
</protein>
<accession>A0A9R0J7J4</accession>
<sequence length="202" mass="22961">MEEPKKPQVLPTVAIPHFQEGISLVFSKWWALQMAVQNEWGGHDSHTKSLNFSSDIFNFFYKPNRKEPIYIDDLEEELNVGLDSFNTTADDGSVEEVAVQLMVMYEECLEGNYQSIQKLKQMKSQPIPRVEQDASDSDSGEDENDNSMGNDEASNMMVDTPESFLSTNSTETQKNNGRHQQMEEAEDGWTVVPSRKSKGRKN</sequence>
<dbReference type="GO" id="GO:0000462">
    <property type="term" value="P:maturation of SSU-rRNA from tricistronic rRNA transcript (SSU-rRNA, 5.8S rRNA, LSU-rRNA)"/>
    <property type="evidence" value="ECO:0000318"/>
    <property type="project" value="GO_Central"/>
</dbReference>
<feature type="compositionally biased region" description="Polar residues" evidence="3">
    <location>
        <begin position="163"/>
        <end position="179"/>
    </location>
</feature>
<dbReference type="OrthoDB" id="263560at2759"/>
<dbReference type="PANTHER" id="PTHR21250">
    <property type="entry name" value="PRE-RRNA-PROCESSING PROTEIN TSR2 HOMOLOG"/>
    <property type="match status" value="1"/>
</dbReference>
<evidence type="ECO:0000313" key="4">
    <source>
        <dbReference type="Proteomes" id="UP000813463"/>
    </source>
</evidence>
<name>A0A9R0J7J4_SPIOL</name>
<reference evidence="4" key="1">
    <citation type="journal article" date="2021" name="Nat. Commun.">
        <title>Genomic analyses provide insights into spinach domestication and the genetic basis of agronomic traits.</title>
        <authorList>
            <person name="Cai X."/>
            <person name="Sun X."/>
            <person name="Xu C."/>
            <person name="Sun H."/>
            <person name="Wang X."/>
            <person name="Ge C."/>
            <person name="Zhang Z."/>
            <person name="Wang Q."/>
            <person name="Fei Z."/>
            <person name="Jiao C."/>
            <person name="Wang Q."/>
        </authorList>
    </citation>
    <scope>NUCLEOTIDE SEQUENCE [LARGE SCALE GENOMIC DNA]</scope>
    <source>
        <strain evidence="4">cv. Varoflay</strain>
    </source>
</reference>
<dbReference type="InterPro" id="IPR019398">
    <property type="entry name" value="Pre-rRNA_process_TSR2"/>
</dbReference>
<dbReference type="Proteomes" id="UP000813463">
    <property type="component" value="Chromosome 4"/>
</dbReference>